<evidence type="ECO:0000313" key="1">
    <source>
        <dbReference type="EMBL" id="EPP35002.1"/>
    </source>
</evidence>
<dbReference type="Proteomes" id="UP000016200">
    <property type="component" value="Unassembled WGS sequence"/>
</dbReference>
<name>S7J4N1_9CHLA</name>
<gene>
    <name evidence="1" type="ORF">CP10139811_1467</name>
</gene>
<dbReference type="AlphaFoldDB" id="S7J4N1"/>
<reference evidence="1 2" key="1">
    <citation type="submission" date="2013-04" db="EMBL/GenBank/DDBJ databases">
        <title>Genome sequence of Chlamydia psittaci 10-1398/11.</title>
        <authorList>
            <person name="Huot-Creasy H."/>
            <person name="McCracken C.L."/>
            <person name="Humphries M."/>
            <person name="Sachse K."/>
            <person name="Laroucau K."/>
            <person name="Bavoil P."/>
            <person name="Myers G.S."/>
        </authorList>
    </citation>
    <scope>NUCLEOTIDE SEQUENCE [LARGE SCALE GENOMIC DNA]</scope>
    <source>
        <strain evidence="1 2">10_1398_11</strain>
    </source>
</reference>
<evidence type="ECO:0000313" key="2">
    <source>
        <dbReference type="Proteomes" id="UP000016200"/>
    </source>
</evidence>
<proteinExistence type="predicted"/>
<organism evidence="1 2">
    <name type="scientific">Chlamydia ibidis</name>
    <dbReference type="NCBI Taxonomy" id="1405396"/>
    <lineage>
        <taxon>Bacteria</taxon>
        <taxon>Pseudomonadati</taxon>
        <taxon>Chlamydiota</taxon>
        <taxon>Chlamydiia</taxon>
        <taxon>Chlamydiales</taxon>
        <taxon>Chlamydiaceae</taxon>
        <taxon>Chlamydia/Chlamydophila group</taxon>
        <taxon>Chlamydia</taxon>
    </lineage>
</organism>
<dbReference type="HOGENOM" id="CLU_131228_4_1_0"/>
<dbReference type="EMBL" id="ATNB01000121">
    <property type="protein sequence ID" value="EPP35002.1"/>
    <property type="molecule type" value="Genomic_DNA"/>
</dbReference>
<sequence length="37" mass="4285">RIISTKITHLMQTSGIFSLRIRDLTENHTFSLEKSPI</sequence>
<accession>S7J4N1</accession>
<protein>
    <submittedName>
        <fullName evidence="1">Uncharacterized protein</fullName>
    </submittedName>
</protein>
<comment type="caution">
    <text evidence="1">The sequence shown here is derived from an EMBL/GenBank/DDBJ whole genome shotgun (WGS) entry which is preliminary data.</text>
</comment>
<feature type="non-terminal residue" evidence="1">
    <location>
        <position position="1"/>
    </location>
</feature>